<sequence length="626" mass="65796">MDHFFRRAIVATLALCLIFASFHAVFAEARESAPGDLKSSWASKVLQEWWGKEWIAGYPDETFRPNTNISRAEFITLTNRVLGLREKAAISFRDLPSGNWAYGQIAIAFQAGYVKGYKDGTVLPNSPISRQEAAVMVNTLLRLEEGIGGAAKFNDAADFADWSKAAIDALTAEGILSGYPDGTFRPVNKITRAEAVVVLNNALQYAKKARSITYDKPDVYGTDSGTPSIVGNVTVNSSEVTLQNRLIVGDLVIDGAKTDGNVILRNVIVRGKTYVNGGASQINIVDSALDSLQVCAAKGSVRIVEEGRTDIRETSWCSSSVPEAGVGGWSEPSDTTPPFFWPGYPQMVVESDTAVQVVAKANEQGRLYALAVLSGEASPSASQVKDGKDSIGAYALSFTQGLFAANMEKMLQLTGLTAGTDYDIYVVAEDDKGNLQPFPTKGSVLTNGVAPLKIVAASLPKGKIGDVYALQTISASGGVGARTFSLASGALPPGMAFTSSGIFSGSPTVAGTYTFTIRVTDSVGTNAQQSFSVAIDPPNPLAFFTTSLPKGKVGSVYAAQTLEISGGVGARTFSLASGALPPGMAFTSSGIFSGSPTIAGTYTFTIRVTDSLGTNAQQSFSVAIDP</sequence>
<organism evidence="3 4">
    <name type="scientific">Cohnella phaseoli</name>
    <dbReference type="NCBI Taxonomy" id="456490"/>
    <lineage>
        <taxon>Bacteria</taxon>
        <taxon>Bacillati</taxon>
        <taxon>Bacillota</taxon>
        <taxon>Bacilli</taxon>
        <taxon>Bacillales</taxon>
        <taxon>Paenibacillaceae</taxon>
        <taxon>Cohnella</taxon>
    </lineage>
</organism>
<dbReference type="RefSeq" id="WP_181917852.1">
    <property type="nucleotide sequence ID" value="NZ_QRDZ01000018.1"/>
</dbReference>
<feature type="domain" description="SLH" evidence="2">
    <location>
        <begin position="29"/>
        <end position="87"/>
    </location>
</feature>
<dbReference type="GO" id="GO:0005509">
    <property type="term" value="F:calcium ion binding"/>
    <property type="evidence" value="ECO:0007669"/>
    <property type="project" value="InterPro"/>
</dbReference>
<proteinExistence type="predicted"/>
<dbReference type="InterPro" id="IPR051465">
    <property type="entry name" value="Cell_Envelope_Struct_Comp"/>
</dbReference>
<dbReference type="EMBL" id="QRDZ01000018">
    <property type="protein sequence ID" value="RED66536.1"/>
    <property type="molecule type" value="Genomic_DNA"/>
</dbReference>
<feature type="chain" id="PRO_5038960262" evidence="1">
    <location>
        <begin position="27"/>
        <end position="626"/>
    </location>
</feature>
<evidence type="ECO:0000259" key="2">
    <source>
        <dbReference type="PROSITE" id="PS51272"/>
    </source>
</evidence>
<reference evidence="3 4" key="1">
    <citation type="submission" date="2018-07" db="EMBL/GenBank/DDBJ databases">
        <title>Genomic Encyclopedia of Type Strains, Phase III (KMG-III): the genomes of soil and plant-associated and newly described type strains.</title>
        <authorList>
            <person name="Whitman W."/>
        </authorList>
    </citation>
    <scope>NUCLEOTIDE SEQUENCE [LARGE SCALE GENOMIC DNA]</scope>
    <source>
        <strain evidence="3 4">CECT 7287</strain>
    </source>
</reference>
<keyword evidence="4" id="KW-1185">Reference proteome</keyword>
<name>A0A3D9IZP2_9BACL</name>
<evidence type="ECO:0000313" key="3">
    <source>
        <dbReference type="EMBL" id="RED66536.1"/>
    </source>
</evidence>
<comment type="caution">
    <text evidence="3">The sequence shown here is derived from an EMBL/GenBank/DDBJ whole genome shotgun (WGS) entry which is preliminary data.</text>
</comment>
<dbReference type="Gene3D" id="2.60.40.10">
    <property type="entry name" value="Immunoglobulins"/>
    <property type="match status" value="2"/>
</dbReference>
<dbReference type="InterPro" id="IPR001119">
    <property type="entry name" value="SLH_dom"/>
</dbReference>
<keyword evidence="1" id="KW-0732">Signal</keyword>
<dbReference type="GO" id="GO:0016020">
    <property type="term" value="C:membrane"/>
    <property type="evidence" value="ECO:0007669"/>
    <property type="project" value="InterPro"/>
</dbReference>
<feature type="signal peptide" evidence="1">
    <location>
        <begin position="1"/>
        <end position="26"/>
    </location>
</feature>
<dbReference type="PROSITE" id="PS51272">
    <property type="entry name" value="SLH"/>
    <property type="match status" value="3"/>
</dbReference>
<feature type="domain" description="SLH" evidence="2">
    <location>
        <begin position="150"/>
        <end position="213"/>
    </location>
</feature>
<dbReference type="InterPro" id="IPR013783">
    <property type="entry name" value="Ig-like_fold"/>
</dbReference>
<dbReference type="AlphaFoldDB" id="A0A3D9IZP2"/>
<dbReference type="SUPFAM" id="SSF49313">
    <property type="entry name" value="Cadherin-like"/>
    <property type="match status" value="2"/>
</dbReference>
<protein>
    <submittedName>
        <fullName evidence="3">Putative Ig domain-containing protein</fullName>
    </submittedName>
</protein>
<dbReference type="PANTHER" id="PTHR43308:SF5">
    <property type="entry name" value="S-LAYER PROTEIN _ PEPTIDOGLYCAN ENDO-BETA-N-ACETYLGLUCOSAMINIDASE"/>
    <property type="match status" value="1"/>
</dbReference>
<dbReference type="Proteomes" id="UP000256977">
    <property type="component" value="Unassembled WGS sequence"/>
</dbReference>
<accession>A0A3D9IZP2</accession>
<feature type="domain" description="SLH" evidence="2">
    <location>
        <begin position="88"/>
        <end position="148"/>
    </location>
</feature>
<evidence type="ECO:0000256" key="1">
    <source>
        <dbReference type="SAM" id="SignalP"/>
    </source>
</evidence>
<dbReference type="InterPro" id="IPR015919">
    <property type="entry name" value="Cadherin-like_sf"/>
</dbReference>
<dbReference type="Pfam" id="PF00395">
    <property type="entry name" value="SLH"/>
    <property type="match status" value="3"/>
</dbReference>
<dbReference type="PANTHER" id="PTHR43308">
    <property type="entry name" value="OUTER MEMBRANE PROTEIN ALPHA-RELATED"/>
    <property type="match status" value="1"/>
</dbReference>
<dbReference type="Pfam" id="PF05345">
    <property type="entry name" value="He_PIG"/>
    <property type="match status" value="2"/>
</dbReference>
<evidence type="ECO:0000313" key="4">
    <source>
        <dbReference type="Proteomes" id="UP000256977"/>
    </source>
</evidence>
<gene>
    <name evidence="3" type="ORF">DFP98_118160</name>
</gene>